<comment type="caution">
    <text evidence="1">The sequence shown here is derived from an EMBL/GenBank/DDBJ whole genome shotgun (WGS) entry which is preliminary data.</text>
</comment>
<protein>
    <submittedName>
        <fullName evidence="1">Uncharacterized protein</fullName>
    </submittedName>
</protein>
<reference evidence="1 2" key="1">
    <citation type="journal article" date="2016" name="Nat. Commun.">
        <title>Thousands of microbial genomes shed light on interconnected biogeochemical processes in an aquifer system.</title>
        <authorList>
            <person name="Anantharaman K."/>
            <person name="Brown C.T."/>
            <person name="Hug L.A."/>
            <person name="Sharon I."/>
            <person name="Castelle C.J."/>
            <person name="Probst A.J."/>
            <person name="Thomas B.C."/>
            <person name="Singh A."/>
            <person name="Wilkins M.J."/>
            <person name="Karaoz U."/>
            <person name="Brodie E.L."/>
            <person name="Williams K.H."/>
            <person name="Hubbard S.S."/>
            <person name="Banfield J.F."/>
        </authorList>
    </citation>
    <scope>NUCLEOTIDE SEQUENCE [LARGE SCALE GENOMIC DNA]</scope>
</reference>
<accession>A0A1F6AJ98</accession>
<name>A0A1F6AJ98_9BACT</name>
<evidence type="ECO:0000313" key="1">
    <source>
        <dbReference type="EMBL" id="OGG24542.1"/>
    </source>
</evidence>
<organism evidence="1 2">
    <name type="scientific">Candidatus Gottesmanbacteria bacterium RIFCSPLOWO2_01_FULL_43_11b</name>
    <dbReference type="NCBI Taxonomy" id="1798392"/>
    <lineage>
        <taxon>Bacteria</taxon>
        <taxon>Candidatus Gottesmaniibacteriota</taxon>
    </lineage>
</organism>
<gene>
    <name evidence="1" type="ORF">A3A79_05150</name>
</gene>
<dbReference type="AlphaFoldDB" id="A0A1F6AJ98"/>
<proteinExistence type="predicted"/>
<dbReference type="Proteomes" id="UP000178759">
    <property type="component" value="Unassembled WGS sequence"/>
</dbReference>
<sequence length="80" mass="9038">MTGRLFKESINDEQSINFFQDGAVFYTADAGRLPITIKFKKEGFTVIYRESRGVENHQPPIDVNPTETFELASGKILLAE</sequence>
<dbReference type="STRING" id="1798392.A3A79_05150"/>
<dbReference type="EMBL" id="MFJV01000001">
    <property type="protein sequence ID" value="OGG24542.1"/>
    <property type="molecule type" value="Genomic_DNA"/>
</dbReference>
<evidence type="ECO:0000313" key="2">
    <source>
        <dbReference type="Proteomes" id="UP000178759"/>
    </source>
</evidence>